<accession>A0A3B0WID9</accession>
<feature type="domain" description="DUF11" evidence="2">
    <location>
        <begin position="35"/>
        <end position="148"/>
    </location>
</feature>
<dbReference type="EMBL" id="UOFE01000013">
    <property type="protein sequence ID" value="VAW51072.1"/>
    <property type="molecule type" value="Genomic_DNA"/>
</dbReference>
<protein>
    <submittedName>
        <fullName evidence="3">Conserved repeat domain protein</fullName>
    </submittedName>
</protein>
<feature type="domain" description="DUF11" evidence="2">
    <location>
        <begin position="3314"/>
        <end position="3434"/>
    </location>
</feature>
<dbReference type="InterPro" id="IPR026466">
    <property type="entry name" value="Fim_isopep_form_D2_dom"/>
</dbReference>
<feature type="compositionally biased region" description="Polar residues" evidence="1">
    <location>
        <begin position="3591"/>
        <end position="3600"/>
    </location>
</feature>
<dbReference type="InterPro" id="IPR047589">
    <property type="entry name" value="DUF11_rpt"/>
</dbReference>
<feature type="region of interest" description="Disordered" evidence="1">
    <location>
        <begin position="3587"/>
        <end position="3606"/>
    </location>
</feature>
<dbReference type="Gene3D" id="2.60.40.10">
    <property type="entry name" value="Immunoglobulins"/>
    <property type="match status" value="2"/>
</dbReference>
<organism evidence="3">
    <name type="scientific">hydrothermal vent metagenome</name>
    <dbReference type="NCBI Taxonomy" id="652676"/>
    <lineage>
        <taxon>unclassified sequences</taxon>
        <taxon>metagenomes</taxon>
        <taxon>ecological metagenomes</taxon>
    </lineage>
</organism>
<reference evidence="3" key="1">
    <citation type="submission" date="2018-06" db="EMBL/GenBank/DDBJ databases">
        <authorList>
            <person name="Zhirakovskaya E."/>
        </authorList>
    </citation>
    <scope>NUCLEOTIDE SEQUENCE</scope>
</reference>
<evidence type="ECO:0000313" key="3">
    <source>
        <dbReference type="EMBL" id="VAW51072.1"/>
    </source>
</evidence>
<dbReference type="NCBIfam" id="TIGR04226">
    <property type="entry name" value="RrgB_K2N_iso_D2"/>
    <property type="match status" value="1"/>
</dbReference>
<dbReference type="Pfam" id="PF01345">
    <property type="entry name" value="DUF11"/>
    <property type="match status" value="4"/>
</dbReference>
<feature type="domain" description="DUF11" evidence="2">
    <location>
        <begin position="3637"/>
        <end position="3751"/>
    </location>
</feature>
<evidence type="ECO:0000256" key="1">
    <source>
        <dbReference type="SAM" id="MobiDB-lite"/>
    </source>
</evidence>
<sequence length="4531" mass="473831">MVLDDGKPSRGIHLLAKTLFAGSVFLCSAGNVLADLAVTKSIAPATVQPAPEGSFIFYDIDVTNTGPGTLTNVVIDDGLGIDLNNLIFQNAPLGGSQTGPAQFTIPSMNAGQSTTLNVRATVNATNVCPVIQNSASVSEDSATFSDSDAAPGIEYDFQFTSGLGSNVISHVTATSFCEFCDTGEVYITITNPTTAPMTNITLVENLQTLGLTFINGSTTSSIGGAANPTISGGGTILTWTSAEIGALASLAAGATVEIAFDVSTYTEASILANASRNLFATASFDMSCLAAAQTVNSGQFELPIRQPLPRTGKNGRNFDAGQTGYAEPVFGSEDDDVIWRVDIDNPGLADMEALRIVDAISGNFSINFICPTGASANATAAANGVGAAGCVPYVSPFDVDDPFGNAADPDDVAQSSNNAFIYFVGRILNTHTNEINNADISYGCDVTSPGGGLITVPASVGGGTPSTDLNGNSDLNTTVVPANLQITQTVTGSNIGQPLGTKGLMTITLDNQTGGSLQNLTVDVTLPAGYVMDNTYGDFNGVGTGQPIFTTAPAFGVNYPGFIDTFTRDDPELVTPNPLDDTNPTFTLTSSTTGADLPQQQDMLRNDDQVSFTFGIVMVEATRFDLVADLDLAPEATAGGTDPTNAVALTNDVDVNFDSVDPVGLQNQTRNETFNYNSNPEDLDVSISDALFILTNDPGTPLNLNVLVTNNGGHDADDYTTYITLGQAMTVQTVPAGCVGPVANPPPEPHWDDPAAIPATAAVYSCDRGVIAPGATETFTFTVVKTNAPPIDDLTFRADVIGEIHLFNSTVGTPLPLTFPAPVIIPDTTPNIAQLANNYSFDAIRSRVLGFNLVKNAWYCAEDGLAEPAVPANVLSSAAAPPNTPVLTGNLNSQMGEDCVYRVESGGWFGFVTPGFNLIEVQDVTVTDDLPDGQGFIAFGGSAYNFTSTGGITLTGIDGGAGSTPLNETDIVWSFNAAGSGIGVADEFFRVDFKTRLLNDPVDLAYPVVGPNLPNLHGNTSTNVASTSFTAVFQSDPIGGVVQPIIPINVDETLNIPGYPSVTIRTVDLIEIEPNLIVTKQVCNETLNVAGITCGAFANTLNNGDTDDSYIYRITLENQTSVPVRSPAFNVISADTLDASDLMFVVDFATDGLDNDGDTLIDEADEAVLYASIPDNTINNGTPAVITVDESFNTLLQQINPGAANSITFYYRVDPDNAIAPLQTLTNTVSMTFDSLDADFGNQNVPQLDNTTVAPNDAGRARIYTSIAQTANVQMIPLIAQPKAIIAVSNSGLGGAPQDVVIGEEIRYELTTQLPVANLRQFVIRDQLPVGQICVENGPDVDLGPLGPHAAAGFNPGGVITPVCSASGDEMVWDFGDQELTMAGGATRFDFIIDFVARVQNTAANQDGLVMTNGGGAGAGGTDVTATYVNEATTTVQLDFASVDVVVREPVIVLTKSFAPVINSDASDILTITVTATNSGSASAYNLQILDDLLTSDLTYVNDSMAGADAPDDDGVAADSKLPTFSWLPANPDYEILTGAGNAKTFTFQVRVDTTAQPLEILDNTIEGKWDSLPGQTTALNAAGTIGVDGSATGLRNGVLPNAGGALNDYETTATASTSVLPLTLNKNDLNAALIPAIGAHKNFEIVITLPEGTTNNLIVTDDLNFSGLSYTLSRNVSFDVSYTFNGIATINGAVPDESVFTGQGLGTIPIDDDSGTIEWNIGTVVTSEEDDSTVNVIDPSITITYFARVNNDLLTDDGDTLQNSATVTYDNGETAAPETLNDNTAVQTVVEPLLVFNPAITISNLTSPGILPDSGDILEYQITIENTGTAEAFDVNVLSTIPAQLLFDTALPAPTALIGGVAVVGFTSLPAASPAGPLIWGRDNTDNTLDIPAGDSLVLTYRAVVQNVTEPNTNLDTTITVDWTSLDDIDPSTPFERDGAGCPITVDPDDYCLGPQLAQITTIDDNNIVKTIILDTYNTGLSTALDSIVRIGDTVTYRLEVAIQEGTTRTVSVVDTMPTGMTFVGIDSINGDTTADYDPPGAGAGSNFSYATLTAGSFPIAGATGVITWTFGDVVNDEAGNATTDIIIIEYRARVTEDVGLVQQPTTTLTNSTDLNYIDGNGAPSDPVAEPRLRDTSDLTVLQPVMDALTKVDRDGVPVSGDTINVATDTMNFRLETCNTTGLAPSYGLLITDNLPTQLDEASLVGPNNGVLLPDVFINGVLATEGVANDYVYTPPAARGGDMVFFFNTEINPGACVDIEFDMDFYTDFPANQSWSNTVTVDEYYSFPPANAQQYAAIGPVLFNMNNNIGAFPPPDKTMTQPLPATPTATIGDEIIYEIRIPAIPVGAVMFDVTITDTLDNSLLYLNASDIGPNTFALTDTTILPGAVNLVIPQILAGEQAIIELRARVDNNVNANAGVAFSNIANYTFANSPGGVPINGGSDNTASTLTIIEPVIAVAKTVANVTSPGLDPDAGDVLLYTLTFAASGGVAADLFSDAFDLSIADSLSLGQIFNGSLTVDGAGNTINAPIVVGDGIAVAQTLDWTLADANADIDVVEGTVVTVTYEALVLDEVLALQNLTSAVNVQWHSRDGPDVNQRDGSGVPALNDYFNAAPVTTTITTADNNAVAKLRLIDTFEPPIPLPGDNIVRVGDIVDYEVRVNVQEGTNTNFVVQDNLPQGMVFEGTLTINGIATPFAAVAPFTHSTIAAPLIVGDPATGPTTVTWSVADLINPGDNIANDDFVIVYRARVLNLVHPQVNNIALTNTVNVDYDSAVGTAPTKTDNELLDLQQPDLLITKIAAPANGDAIIDAGELITYTIEITNNGAAPAYDVELNDVIPLGLRQAGITLPANGTQLLVAGTILPNVTPTYNAVTGDANWDYDSGVANQYNIPAGDTLQIVYIVQADAGLGAGATLTNQAQVQFYYSFDNNDVPTAAAITGVREIYGPSNTASVVLTTVPASALLKENPADLDASIGETFTYRITVPEVLQSTALYDVRILDDLTASAANLQFVSVTKILGSQPWVPANIGGVADNLIIADETIGIDIPANEQIIIDVTVTLRDASPPNVTPLPFSNTATYLFNNVDNSGIPVSIGPGSTTVDMRVVEPNLTMDKRGPGGLVNFATPIPYTLVVENIGTGPAFDTTIIDQLPNTPDNPPLTGGTCDAAPVNFNVRITTTADEVTVVRALVEGVDYTAVHTAAPTCELNITALTNVARIEAGEKLIASYDVSLNVASQSGAQLTNIAGATRWFSLDTAGAGATGETREYIEVITDGTTAIIDHEDASGPVTVEAATLDVQKTVLNVTTAQDPGVDASPSDVLRYTITINNGGTIDAAGVTITDVIPTNATYIANSVTLNGLPVAQPDGGVSPLIAGIDVSSSDLTPPLPGVGNGMITIGQSATITFDVLLNPVITSGTVISNQATINSPSTGIQLSDDPNIGGAVDPTLTTITSAPAFLVQKTSQDMTGDLTSLEAGDTLRYTLTVKNIGQENAVNVLLSDAIPANTTYAANSTTLNGVAVVDPAVGISALVAGTLINAPENATVGFLRADTNPAANNVATITFDVVISLTVVDGTVISNQGFINGDGAGSSVFPQQPSDNPATPLPDDPTLDIVGNVPVIDVLKTVTIQIDNGTVGIVDPGDTLRYTITTSNIGAIPATGVVLTDAVPANTTYVVNSVTLDALPVGQPDGGVSPLIVGIDISSSNLTPPLPGAGAGTLTAGESAVVTFDVLVSGAAVPGTLISNQGFVSSNEVPVEPSDADGIDANGDQPTVVVVGNVQQLAITKQVLVVGGGTALAGGQLEYVVRVSNIGSIDANNVVITDDLNALTGTAGEVTLVSGSNLLNGLAIADNLVGSVLTINIGVLPVATVTELRFRVDLSSGLSIGQTISNTADVSWNVPTDTVSATADIDIGGTPGAANMAGNVWHDSNFDNVIDASEILLPNWTVELYLNNTLLGDTLTDSNGVFTFSGLVPNPPGGIAYELRYISPNATTTTAALGVTNSAFTDGAQRITDIFTTSGSVVQNLNSPRQPNGIVYDSVQRASVAGVQLTMINQTRSNQVVPDTCFDDPNQQNQVTLAEGYYKFDLNFSDITRCAEGDEYEIQVQPPANGFVGTTSVIIPPVTPVTGAAQDVPNCPGTVADLVPATAVHCENSASEFPAPDSVLPRTTGTNYSLKFLFNNVPATDQIFNNHIPVDPELDQAVSISKVAGILNVTRSQLVPYTITLGNTLNVRISDLNVVDNFPAGFKYVEGSSRIDGVEQAPLVNGRQLTWTNLSVEVNESRVIKMLLIVGSGVSEGEYVNTAQIFNAFTGEPFSGLAAATVQVIPDPTFDCTDIIGKVYDDANNNMYQDQGEKGLPGVQVATARGLRITTDTHGRFHITCAIVPNEIRGSSFIMKLDDRTLPSGYRVTTENPRVQRATRGKMMKFNFGATIHRIVRLDIADGVFEKGSTDLRPQWQSRIELLVIELQKSASILRLSYLGENETEDEVDDRLDAIEELISDRWEELDCCYKLTIEKEVFWRKGNPSDRKVFE</sequence>
<dbReference type="Gene3D" id="2.60.40.740">
    <property type="match status" value="3"/>
</dbReference>
<dbReference type="PANTHER" id="PTHR34819">
    <property type="entry name" value="LARGE CYSTEINE-RICH PERIPLASMIC PROTEIN OMCB"/>
    <property type="match status" value="1"/>
</dbReference>
<dbReference type="InterPro" id="IPR013783">
    <property type="entry name" value="Ig-like_fold"/>
</dbReference>
<dbReference type="SUPFAM" id="SSF49478">
    <property type="entry name" value="Cna protein B-type domain"/>
    <property type="match status" value="1"/>
</dbReference>
<dbReference type="InterPro" id="IPR051172">
    <property type="entry name" value="Chlamydia_OmcB"/>
</dbReference>
<feature type="domain" description="DUF11" evidence="2">
    <location>
        <begin position="3467"/>
        <end position="3561"/>
    </location>
</feature>
<name>A0A3B0WID9_9ZZZZ</name>
<gene>
    <name evidence="3" type="ORF">MNBD_GAMMA05-950</name>
</gene>
<dbReference type="InterPro" id="IPR001434">
    <property type="entry name" value="OmcB-like_DUF11"/>
</dbReference>
<evidence type="ECO:0000259" key="2">
    <source>
        <dbReference type="Pfam" id="PF01345"/>
    </source>
</evidence>
<dbReference type="NCBIfam" id="TIGR01451">
    <property type="entry name" value="B_ant_repeat"/>
    <property type="match status" value="6"/>
</dbReference>
<proteinExistence type="predicted"/>